<reference evidence="12 13" key="1">
    <citation type="submission" date="2013-08" db="EMBL/GenBank/DDBJ databases">
        <title>Flavobacterium limnosediminis JC2902 genome sequencing.</title>
        <authorList>
            <person name="Lee K."/>
            <person name="Yi H."/>
            <person name="Park S."/>
            <person name="Chun J."/>
        </authorList>
    </citation>
    <scope>NUCLEOTIDE SEQUENCE [LARGE SCALE GENOMIC DNA]</scope>
    <source>
        <strain evidence="12 13">JC2902</strain>
    </source>
</reference>
<keyword evidence="5" id="KW-0574">Periplasm</keyword>
<evidence type="ECO:0000256" key="9">
    <source>
        <dbReference type="ARBA" id="ARBA00081187"/>
    </source>
</evidence>
<dbReference type="Pfam" id="PF02897">
    <property type="entry name" value="Peptidase_S9_N"/>
    <property type="match status" value="1"/>
</dbReference>
<keyword evidence="7" id="KW-0720">Serine protease</keyword>
<name>V6SIJ7_9FLAO</name>
<dbReference type="Pfam" id="PF00326">
    <property type="entry name" value="Peptidase_S9"/>
    <property type="match status" value="1"/>
</dbReference>
<feature type="domain" description="Peptidase S9A N-terminal" evidence="11">
    <location>
        <begin position="43"/>
        <end position="432"/>
    </location>
</feature>
<dbReference type="eggNOG" id="COG1770">
    <property type="taxonomic scope" value="Bacteria"/>
</dbReference>
<evidence type="ECO:0000259" key="10">
    <source>
        <dbReference type="Pfam" id="PF00326"/>
    </source>
</evidence>
<dbReference type="SUPFAM" id="SSF53474">
    <property type="entry name" value="alpha/beta-Hydrolases"/>
    <property type="match status" value="1"/>
</dbReference>
<comment type="subcellular location">
    <subcellularLocation>
        <location evidence="1">Periplasm</location>
    </subcellularLocation>
</comment>
<evidence type="ECO:0000259" key="11">
    <source>
        <dbReference type="Pfam" id="PF02897"/>
    </source>
</evidence>
<keyword evidence="4" id="KW-0732">Signal</keyword>
<comment type="caution">
    <text evidence="12">The sequence shown here is derived from an EMBL/GenBank/DDBJ whole genome shotgun (WGS) entry which is preliminary data.</text>
</comment>
<gene>
    <name evidence="12" type="ORF">FLJC2902T_24990</name>
</gene>
<dbReference type="InterPro" id="IPR002470">
    <property type="entry name" value="Peptidase_S9A"/>
</dbReference>
<keyword evidence="13" id="KW-1185">Reference proteome</keyword>
<dbReference type="Gene3D" id="3.40.50.1820">
    <property type="entry name" value="alpha/beta hydrolase"/>
    <property type="match status" value="1"/>
</dbReference>
<dbReference type="PATRIC" id="fig|1341181.4.peg.2460"/>
<dbReference type="Gene3D" id="2.130.10.120">
    <property type="entry name" value="Prolyl oligopeptidase, N-terminal domain"/>
    <property type="match status" value="1"/>
</dbReference>
<dbReference type="InterPro" id="IPR051543">
    <property type="entry name" value="Serine_Peptidase_S9A"/>
</dbReference>
<dbReference type="InterPro" id="IPR001375">
    <property type="entry name" value="Peptidase_S9_cat"/>
</dbReference>
<evidence type="ECO:0000256" key="7">
    <source>
        <dbReference type="ARBA" id="ARBA00022825"/>
    </source>
</evidence>
<dbReference type="InterPro" id="IPR029058">
    <property type="entry name" value="AB_hydrolase_fold"/>
</dbReference>
<dbReference type="PANTHER" id="PTHR11757:SF19">
    <property type="entry name" value="PROLYL ENDOPEPTIDASE-LIKE"/>
    <property type="match status" value="1"/>
</dbReference>
<dbReference type="FunFam" id="3.40.50.1820:FF:000005">
    <property type="entry name" value="Prolyl endopeptidase"/>
    <property type="match status" value="1"/>
</dbReference>
<comment type="function">
    <text evidence="8">Cleaves peptide bonds on the C-terminal side of prolyl residues within peptides that are up to approximately 30 amino acids long. Has an absolute requirement for an X-Pro bond in the trans configuration immediately preceding the Pro-Y scissible bond.</text>
</comment>
<accession>V6SIJ7</accession>
<dbReference type="SUPFAM" id="SSF50993">
    <property type="entry name" value="Peptidase/esterase 'gauge' domain"/>
    <property type="match status" value="1"/>
</dbReference>
<dbReference type="PRINTS" id="PR00862">
    <property type="entry name" value="PROLIGOPTASE"/>
</dbReference>
<dbReference type="Proteomes" id="UP000018004">
    <property type="component" value="Unassembled WGS sequence"/>
</dbReference>
<dbReference type="GO" id="GO:0006508">
    <property type="term" value="P:proteolysis"/>
    <property type="evidence" value="ECO:0007669"/>
    <property type="project" value="UniProtKB-KW"/>
</dbReference>
<dbReference type="STRING" id="1341181.FLJC2902T_24990"/>
<evidence type="ECO:0000313" key="12">
    <source>
        <dbReference type="EMBL" id="ESU26528.1"/>
    </source>
</evidence>
<protein>
    <recommendedName>
        <fullName evidence="9">Proline-specific endopeptidase</fullName>
    </recommendedName>
</protein>
<evidence type="ECO:0000256" key="3">
    <source>
        <dbReference type="ARBA" id="ARBA00022670"/>
    </source>
</evidence>
<evidence type="ECO:0000256" key="2">
    <source>
        <dbReference type="ARBA" id="ARBA00005228"/>
    </source>
</evidence>
<dbReference type="GO" id="GO:0042597">
    <property type="term" value="C:periplasmic space"/>
    <property type="evidence" value="ECO:0007669"/>
    <property type="project" value="UniProtKB-SubCell"/>
</dbReference>
<evidence type="ECO:0000256" key="1">
    <source>
        <dbReference type="ARBA" id="ARBA00004418"/>
    </source>
</evidence>
<evidence type="ECO:0000256" key="6">
    <source>
        <dbReference type="ARBA" id="ARBA00022801"/>
    </source>
</evidence>
<feature type="domain" description="Peptidase S9 prolyl oligopeptidase catalytic" evidence="10">
    <location>
        <begin position="494"/>
        <end position="705"/>
    </location>
</feature>
<proteinExistence type="inferred from homology"/>
<sequence length="711" mass="82098">MKNQFLLSCVCVTFASAIAQNNKPKMVEIITAPLATVKPKQLEKHGHIRTDDYYWLNERENPEVIDYLNKENDYYNQMTADSKQFQADLFEEMKSRIKEDDSSVPYLYNGYYYITRFEKGKDYPIYARKKGSLDANEEIMFDCNEMAKGFTYFKLSGLSVSEDNKWCAFGVDTVSRREYTIQIKNLETGEILPVKLEKTTGGSTWAADNKTLFYTRKDLVTLRSDKIYKHKLGSEATEDQVVFYEKDDTFSTFIYKEKSKKYLVIGSSSTLTSEYQILRSDNPDGKFELFQKRTRGLEYSISHFGDSFYVVTNKDKATNFKLMKTPENATTKENWMDLIPHRKDTLLEGIEIFKDYLVVEERNDGLNKIKIMPWNGVGEYYLPFDIETYTAYTTTNVDFDTEILRYSYQSMATPPSVIDFNMRTKEKTIKKEQEVLGGKFDKNNYTEERIWATAKDGTKVPISLVYRNGIKKNGENPFLLYAYGSYGSSMDPYFSSIRLSLLDRGFIYAIAHIRGGEDLGRDWYDNGKLLKKKNTFTDFIDCSRYVIDQKYTSEKHLYAEGGSAGGLLMGVIINEAPELYNGVIAQVPFVDVVTTMLDDSIPLTTGEYDEWGNPNEKKYYDYMLSYSPYDNVKKQKYPNMLVTTGLHDSQVQYWEPAKWVAKLRVMKLGDSQLFLDTNMDTGHGGASGRFEAIKEVTKEYTFLLDLEGIKK</sequence>
<dbReference type="PANTHER" id="PTHR11757">
    <property type="entry name" value="PROTEASE FAMILY S9A OLIGOPEPTIDASE"/>
    <property type="match status" value="1"/>
</dbReference>
<evidence type="ECO:0000313" key="13">
    <source>
        <dbReference type="Proteomes" id="UP000018004"/>
    </source>
</evidence>
<dbReference type="EMBL" id="AVGG01000018">
    <property type="protein sequence ID" value="ESU26528.1"/>
    <property type="molecule type" value="Genomic_DNA"/>
</dbReference>
<dbReference type="GO" id="GO:0004252">
    <property type="term" value="F:serine-type endopeptidase activity"/>
    <property type="evidence" value="ECO:0007669"/>
    <property type="project" value="InterPro"/>
</dbReference>
<comment type="similarity">
    <text evidence="2">Belongs to the peptidase S9A family.</text>
</comment>
<evidence type="ECO:0000256" key="4">
    <source>
        <dbReference type="ARBA" id="ARBA00022729"/>
    </source>
</evidence>
<dbReference type="AlphaFoldDB" id="V6SIJ7"/>
<keyword evidence="3 12" id="KW-0645">Protease</keyword>
<keyword evidence="6" id="KW-0378">Hydrolase</keyword>
<dbReference type="InterPro" id="IPR023302">
    <property type="entry name" value="Pept_S9A_N"/>
</dbReference>
<evidence type="ECO:0000256" key="5">
    <source>
        <dbReference type="ARBA" id="ARBA00022764"/>
    </source>
</evidence>
<evidence type="ECO:0000256" key="8">
    <source>
        <dbReference type="ARBA" id="ARBA00060121"/>
    </source>
</evidence>
<organism evidence="12 13">
    <name type="scientific">Flavobacterium limnosediminis JC2902</name>
    <dbReference type="NCBI Taxonomy" id="1341181"/>
    <lineage>
        <taxon>Bacteria</taxon>
        <taxon>Pseudomonadati</taxon>
        <taxon>Bacteroidota</taxon>
        <taxon>Flavobacteriia</taxon>
        <taxon>Flavobacteriales</taxon>
        <taxon>Flavobacteriaceae</taxon>
        <taxon>Flavobacterium</taxon>
    </lineage>
</organism>